<name>A0A125W4Q2_ENTFL</name>
<evidence type="ECO:0000256" key="1">
    <source>
        <dbReference type="SAM" id="Phobius"/>
    </source>
</evidence>
<dbReference type="EMBL" id="AEBR01000068">
    <property type="protein sequence ID" value="EFM82281.1"/>
    <property type="molecule type" value="Genomic_DNA"/>
</dbReference>
<keyword evidence="1" id="KW-0812">Transmembrane</keyword>
<comment type="caution">
    <text evidence="2">The sequence shown here is derived from an EMBL/GenBank/DDBJ whole genome shotgun (WGS) entry which is preliminary data.</text>
</comment>
<keyword evidence="1" id="KW-0472">Membrane</keyword>
<gene>
    <name evidence="2" type="ORF">HMPREF9498_02131</name>
</gene>
<reference evidence="2 3" key="1">
    <citation type="submission" date="2010-07" db="EMBL/GenBank/DDBJ databases">
        <authorList>
            <person name="Sid Ahmed O."/>
        </authorList>
    </citation>
    <scope>NUCLEOTIDE SEQUENCE [LARGE SCALE GENOMIC DNA]</scope>
    <source>
        <strain evidence="2 3">TX4248</strain>
    </source>
</reference>
<evidence type="ECO:0000313" key="3">
    <source>
        <dbReference type="Proteomes" id="UP000004846"/>
    </source>
</evidence>
<dbReference type="Proteomes" id="UP000004846">
    <property type="component" value="Unassembled WGS sequence"/>
</dbReference>
<sequence>MRCEVWYKNHLGFLYQAFLFSSGDFFLRIARLIFLCYVNKEG</sequence>
<proteinExistence type="predicted"/>
<evidence type="ECO:0000313" key="2">
    <source>
        <dbReference type="EMBL" id="EFM82281.1"/>
    </source>
</evidence>
<accession>A0A125W4Q2</accession>
<keyword evidence="1" id="KW-1133">Transmembrane helix</keyword>
<dbReference type="AlphaFoldDB" id="A0A125W4Q2"/>
<organism evidence="2 3">
    <name type="scientific">Enterococcus faecalis TX4248</name>
    <dbReference type="NCBI Taxonomy" id="749495"/>
    <lineage>
        <taxon>Bacteria</taxon>
        <taxon>Bacillati</taxon>
        <taxon>Bacillota</taxon>
        <taxon>Bacilli</taxon>
        <taxon>Lactobacillales</taxon>
        <taxon>Enterococcaceae</taxon>
        <taxon>Enterococcus</taxon>
    </lineage>
</organism>
<dbReference type="HOGENOM" id="CLU_3251019_0_0_9"/>
<feature type="transmembrane region" description="Helical" evidence="1">
    <location>
        <begin position="12"/>
        <end position="38"/>
    </location>
</feature>
<protein>
    <submittedName>
        <fullName evidence="2">Uncharacterized protein</fullName>
    </submittedName>
</protein>